<comment type="caution">
    <text evidence="4">The sequence shown here is derived from an EMBL/GenBank/DDBJ whole genome shotgun (WGS) entry which is preliminary data.</text>
</comment>
<feature type="domain" description="Tet-like 2OG-Fe(II) oxygenase" evidence="3">
    <location>
        <begin position="340"/>
        <end position="389"/>
    </location>
</feature>
<dbReference type="AlphaFoldDB" id="A0A2N5VJT7"/>
<evidence type="ECO:0000256" key="2">
    <source>
        <dbReference type="SAM" id="SignalP"/>
    </source>
</evidence>
<accession>A0A2N5VJT7</accession>
<name>A0A2N5VJT7_9BASI</name>
<sequence length="396" mass="43808">MLLSALLKLLVANVSPAACSYTCTLCNRTLLQTYRETGHMHVPGPISNSMRKVGAGPGEQTKYTAGRIPSSGAAPVTGTRCADGAVGSPAHDVRRRRWDWGSTGFCATPAGARVTAIRPRRHEPGVRTDRDQLDSHGLESLTLTQTGNLALGLFLHSQRSWWFNRLALIGGSSKKGNQAIFMETFHVSWHPVLKNPKRPILVFKNVIAGCHSTAPAMGGTKRHHNKSRKEAKKRSRAKQDKQELLQLNANSIGSTSSSIVWDRVKYSPHNLYPGIPWENDRPVRGPTAAELQSAYKEVSSFRLLESGLHVIRDPVPDPVDKKKKSIIAIIEFTRFEDLTDAQKDDLNFISTFLHQSKRFINPVSSASRAWGGLMYAIGWRKSCDKDQIMTQPALLT</sequence>
<evidence type="ECO:0000259" key="3">
    <source>
        <dbReference type="Pfam" id="PF20515"/>
    </source>
</evidence>
<feature type="chain" id="PRO_5014607144" description="Tet-like 2OG-Fe(II) oxygenase domain-containing protein" evidence="2">
    <location>
        <begin position="20"/>
        <end position="396"/>
    </location>
</feature>
<proteinExistence type="predicted"/>
<feature type="region of interest" description="Disordered" evidence="1">
    <location>
        <begin position="42"/>
        <end position="69"/>
    </location>
</feature>
<gene>
    <name evidence="4" type="ORF">PCASD_01765</name>
</gene>
<dbReference type="InterPro" id="IPR046798">
    <property type="entry name" value="2OG-FeII_Oxy_6"/>
</dbReference>
<keyword evidence="2" id="KW-0732">Signal</keyword>
<feature type="compositionally biased region" description="Basic residues" evidence="1">
    <location>
        <begin position="220"/>
        <end position="236"/>
    </location>
</feature>
<evidence type="ECO:0000256" key="1">
    <source>
        <dbReference type="SAM" id="MobiDB-lite"/>
    </source>
</evidence>
<protein>
    <recommendedName>
        <fullName evidence="3">Tet-like 2OG-Fe(II) oxygenase domain-containing protein</fullName>
    </recommendedName>
</protein>
<reference evidence="4 5" key="1">
    <citation type="submission" date="2017-11" db="EMBL/GenBank/DDBJ databases">
        <title>De novo assembly and phasing of dikaryotic genomes from two isolates of Puccinia coronata f. sp. avenae, the causal agent of oat crown rust.</title>
        <authorList>
            <person name="Miller M.E."/>
            <person name="Zhang Y."/>
            <person name="Omidvar V."/>
            <person name="Sperschneider J."/>
            <person name="Schwessinger B."/>
            <person name="Raley C."/>
            <person name="Palmer J.M."/>
            <person name="Garnica D."/>
            <person name="Upadhyaya N."/>
            <person name="Rathjen J."/>
            <person name="Taylor J.M."/>
            <person name="Park R.F."/>
            <person name="Dodds P.N."/>
            <person name="Hirsch C.D."/>
            <person name="Kianian S.F."/>
            <person name="Figueroa M."/>
        </authorList>
    </citation>
    <scope>NUCLEOTIDE SEQUENCE [LARGE SCALE GENOMIC DNA]</scope>
    <source>
        <strain evidence="4">12SD80</strain>
    </source>
</reference>
<evidence type="ECO:0000313" key="4">
    <source>
        <dbReference type="EMBL" id="PLW50258.1"/>
    </source>
</evidence>
<feature type="signal peptide" evidence="2">
    <location>
        <begin position="1"/>
        <end position="19"/>
    </location>
</feature>
<dbReference type="EMBL" id="PGCI01000011">
    <property type="protein sequence ID" value="PLW50258.1"/>
    <property type="molecule type" value="Genomic_DNA"/>
</dbReference>
<feature type="region of interest" description="Disordered" evidence="1">
    <location>
        <begin position="213"/>
        <end position="244"/>
    </location>
</feature>
<dbReference type="Pfam" id="PF20515">
    <property type="entry name" value="2OG-FeII_Oxy_6"/>
    <property type="match status" value="1"/>
</dbReference>
<evidence type="ECO:0000313" key="5">
    <source>
        <dbReference type="Proteomes" id="UP000235392"/>
    </source>
</evidence>
<organism evidence="4 5">
    <name type="scientific">Puccinia coronata f. sp. avenae</name>
    <dbReference type="NCBI Taxonomy" id="200324"/>
    <lineage>
        <taxon>Eukaryota</taxon>
        <taxon>Fungi</taxon>
        <taxon>Dikarya</taxon>
        <taxon>Basidiomycota</taxon>
        <taxon>Pucciniomycotina</taxon>
        <taxon>Pucciniomycetes</taxon>
        <taxon>Pucciniales</taxon>
        <taxon>Pucciniaceae</taxon>
        <taxon>Puccinia</taxon>
    </lineage>
</organism>
<dbReference type="Proteomes" id="UP000235392">
    <property type="component" value="Unassembled WGS sequence"/>
</dbReference>